<accession>A0A0V0R8G2</accession>
<organism evidence="1 2">
    <name type="scientific">Pseudocohnilembus persalinus</name>
    <name type="common">Ciliate</name>
    <dbReference type="NCBI Taxonomy" id="266149"/>
    <lineage>
        <taxon>Eukaryota</taxon>
        <taxon>Sar</taxon>
        <taxon>Alveolata</taxon>
        <taxon>Ciliophora</taxon>
        <taxon>Intramacronucleata</taxon>
        <taxon>Oligohymenophorea</taxon>
        <taxon>Scuticociliatia</taxon>
        <taxon>Philasterida</taxon>
        <taxon>Pseudocohnilembidae</taxon>
        <taxon>Pseudocohnilembus</taxon>
    </lineage>
</organism>
<dbReference type="InParanoid" id="A0A0V0R8G2"/>
<dbReference type="EMBL" id="LDAU01000019">
    <property type="protein sequence ID" value="KRX10771.1"/>
    <property type="molecule type" value="Genomic_DNA"/>
</dbReference>
<proteinExistence type="predicted"/>
<dbReference type="AlphaFoldDB" id="A0A0V0R8G2"/>
<reference evidence="1 2" key="1">
    <citation type="journal article" date="2015" name="Sci. Rep.">
        <title>Genome of the facultative scuticociliatosis pathogen Pseudocohnilembus persalinus provides insight into its virulence through horizontal gene transfer.</title>
        <authorList>
            <person name="Xiong J."/>
            <person name="Wang G."/>
            <person name="Cheng J."/>
            <person name="Tian M."/>
            <person name="Pan X."/>
            <person name="Warren A."/>
            <person name="Jiang C."/>
            <person name="Yuan D."/>
            <person name="Miao W."/>
        </authorList>
    </citation>
    <scope>NUCLEOTIDE SEQUENCE [LARGE SCALE GENOMIC DNA]</scope>
    <source>
        <strain evidence="1">36N120E</strain>
    </source>
</reference>
<gene>
    <name evidence="1" type="ORF">PPERSA_00941</name>
</gene>
<dbReference type="Proteomes" id="UP000054937">
    <property type="component" value="Unassembled WGS sequence"/>
</dbReference>
<sequence length="113" mass="12899">MQKQGPSSTLTLFPLNFILKLLFYKNNKNAKNISSFPFQSIKKPTQNHQKPISQHSQTSGVIVLTTQGSFFVHTIYKPPQSILIPFQDYLKTIQKPQQSMGPEDLHKNSDPTR</sequence>
<evidence type="ECO:0000313" key="1">
    <source>
        <dbReference type="EMBL" id="KRX10771.1"/>
    </source>
</evidence>
<protein>
    <submittedName>
        <fullName evidence="1">Uncharacterized protein</fullName>
    </submittedName>
</protein>
<name>A0A0V0R8G2_PSEPJ</name>
<evidence type="ECO:0000313" key="2">
    <source>
        <dbReference type="Proteomes" id="UP000054937"/>
    </source>
</evidence>
<comment type="caution">
    <text evidence="1">The sequence shown here is derived from an EMBL/GenBank/DDBJ whole genome shotgun (WGS) entry which is preliminary data.</text>
</comment>
<keyword evidence="2" id="KW-1185">Reference proteome</keyword>